<keyword evidence="1" id="KW-1133">Transmembrane helix</keyword>
<comment type="caution">
    <text evidence="2">The sequence shown here is derived from an EMBL/GenBank/DDBJ whole genome shotgun (WGS) entry which is preliminary data.</text>
</comment>
<organism evidence="2 3">
    <name type="scientific">Nonomuraea typhae</name>
    <dbReference type="NCBI Taxonomy" id="2603600"/>
    <lineage>
        <taxon>Bacteria</taxon>
        <taxon>Bacillati</taxon>
        <taxon>Actinomycetota</taxon>
        <taxon>Actinomycetes</taxon>
        <taxon>Streptosporangiales</taxon>
        <taxon>Streptosporangiaceae</taxon>
        <taxon>Nonomuraea</taxon>
    </lineage>
</organism>
<accession>A0ABW7YVA1</accession>
<dbReference type="EMBL" id="JBITGY010000003">
    <property type="protein sequence ID" value="MFI6498409.1"/>
    <property type="molecule type" value="Genomic_DNA"/>
</dbReference>
<name>A0ABW7YVA1_9ACTN</name>
<feature type="transmembrane region" description="Helical" evidence="1">
    <location>
        <begin position="153"/>
        <end position="172"/>
    </location>
</feature>
<keyword evidence="1" id="KW-0812">Transmembrane</keyword>
<protein>
    <recommendedName>
        <fullName evidence="4">DUF2207 domain-containing protein</fullName>
    </recommendedName>
</protein>
<keyword evidence="1" id="KW-0472">Membrane</keyword>
<gene>
    <name evidence="2" type="ORF">ACIBG2_13535</name>
</gene>
<sequence>MVPERLRNTTRYLAAAAYLDTGFRDRALAALIQRRHHAVAPSVGGFDLGPVLRHCLYSRSMLTVRDAAVTLMLALTLIFNAAGAAPWLIVMSVLAILAPGGFGSPGGRQRRGKANPVSLVVALVAGLLVVSTLVVMLTRYLGIGAVEEGEAPAVAWLAPVMFFGAIGTVLAYRVRIYRILSETLYPGAGRTGAEAGPRMTEIALAQRGNLTLYSGENPFVGAGDLVRAWTIAAELDRRADAGDRAPAEVDAVELHRFVGERLSQMGTDPAPGMPVHLEIRDHVIAQGRLNQLHGEHPLLEDNQPRYQLGDAELHAIIRNSQAGARHYRWIVVGTSGTAVTDARGDEVLPAEERDATVSVLIHMAVEGRMLYTEFIVMALPPVRAAYRVVDELPRAAGATLVLAAFKRSTLSLARDLMGAPLRLLARGFSAMSLPEEPEKFVVYDYGARLSVRELAAERGISTFLEELDAFKYAKLVEERLNNAVLDFLEQHGVDTAAYRQQIAAVINNGTVVNGGTFTGSNIGGQGAKFAMQGAKS</sequence>
<dbReference type="RefSeq" id="WP_397081656.1">
    <property type="nucleotide sequence ID" value="NZ_JBITGY010000003.1"/>
</dbReference>
<reference evidence="2 3" key="1">
    <citation type="submission" date="2024-10" db="EMBL/GenBank/DDBJ databases">
        <title>The Natural Products Discovery Center: Release of the First 8490 Sequenced Strains for Exploring Actinobacteria Biosynthetic Diversity.</title>
        <authorList>
            <person name="Kalkreuter E."/>
            <person name="Kautsar S.A."/>
            <person name="Yang D."/>
            <person name="Bader C.D."/>
            <person name="Teijaro C.N."/>
            <person name="Fluegel L."/>
            <person name="Davis C.M."/>
            <person name="Simpson J.R."/>
            <person name="Lauterbach L."/>
            <person name="Steele A.D."/>
            <person name="Gui C."/>
            <person name="Meng S."/>
            <person name="Li G."/>
            <person name="Viehrig K."/>
            <person name="Ye F."/>
            <person name="Su P."/>
            <person name="Kiefer A.F."/>
            <person name="Nichols A."/>
            <person name="Cepeda A.J."/>
            <person name="Yan W."/>
            <person name="Fan B."/>
            <person name="Jiang Y."/>
            <person name="Adhikari A."/>
            <person name="Zheng C.-J."/>
            <person name="Schuster L."/>
            <person name="Cowan T.M."/>
            <person name="Smanski M.J."/>
            <person name="Chevrette M.G."/>
            <person name="De Carvalho L.P.S."/>
            <person name="Shen B."/>
        </authorList>
    </citation>
    <scope>NUCLEOTIDE SEQUENCE [LARGE SCALE GENOMIC DNA]</scope>
    <source>
        <strain evidence="2 3">NPDC050545</strain>
    </source>
</reference>
<dbReference type="Proteomes" id="UP001612741">
    <property type="component" value="Unassembled WGS sequence"/>
</dbReference>
<evidence type="ECO:0000313" key="2">
    <source>
        <dbReference type="EMBL" id="MFI6498409.1"/>
    </source>
</evidence>
<evidence type="ECO:0000256" key="1">
    <source>
        <dbReference type="SAM" id="Phobius"/>
    </source>
</evidence>
<proteinExistence type="predicted"/>
<feature type="transmembrane region" description="Helical" evidence="1">
    <location>
        <begin position="117"/>
        <end position="141"/>
    </location>
</feature>
<keyword evidence="3" id="KW-1185">Reference proteome</keyword>
<evidence type="ECO:0008006" key="4">
    <source>
        <dbReference type="Google" id="ProtNLM"/>
    </source>
</evidence>
<feature type="transmembrane region" description="Helical" evidence="1">
    <location>
        <begin position="85"/>
        <end position="105"/>
    </location>
</feature>
<evidence type="ECO:0000313" key="3">
    <source>
        <dbReference type="Proteomes" id="UP001612741"/>
    </source>
</evidence>